<reference evidence="1 2" key="1">
    <citation type="submission" date="2018-11" db="EMBL/GenBank/DDBJ databases">
        <title>Tabrizicola sp. isolated from sediment of alpine lake.</title>
        <authorList>
            <person name="Liu Z."/>
        </authorList>
    </citation>
    <scope>NUCLEOTIDE SEQUENCE [LARGE SCALE GENOMIC DNA]</scope>
    <source>
        <strain evidence="1 2">DRYC-M-16</strain>
    </source>
</reference>
<proteinExistence type="predicted"/>
<dbReference type="EMBL" id="RPEM01000004">
    <property type="protein sequence ID" value="TGD43952.1"/>
    <property type="molecule type" value="Genomic_DNA"/>
</dbReference>
<sequence>MPVLVMAAQLLHHVDFSVSFISRLAAGLDDAPDCPVQIERLCRRALQFVQCFGANASASQMATEFSASLLDAIDVCVLSVGNGPRLKRASSAVEEIDSENGLFRPFACRAPVFKAGISEAIYP</sequence>
<dbReference type="Proteomes" id="UP000297741">
    <property type="component" value="Unassembled WGS sequence"/>
</dbReference>
<name>A0ABY2KR09_9RHOB</name>
<protein>
    <submittedName>
        <fullName evidence="1">Uncharacterized protein</fullName>
    </submittedName>
</protein>
<evidence type="ECO:0000313" key="2">
    <source>
        <dbReference type="Proteomes" id="UP000297741"/>
    </source>
</evidence>
<gene>
    <name evidence="1" type="ORF">EEB11_08300</name>
</gene>
<evidence type="ECO:0000313" key="1">
    <source>
        <dbReference type="EMBL" id="TGD43952.1"/>
    </source>
</evidence>
<comment type="caution">
    <text evidence="1">The sequence shown here is derived from an EMBL/GenBank/DDBJ whole genome shotgun (WGS) entry which is preliminary data.</text>
</comment>
<keyword evidence="2" id="KW-1185">Reference proteome</keyword>
<accession>A0ABY2KR09</accession>
<organism evidence="1 2">
    <name type="scientific">Pseudotabrizicola sediminis</name>
    <dbReference type="NCBI Taxonomy" id="2486418"/>
    <lineage>
        <taxon>Bacteria</taxon>
        <taxon>Pseudomonadati</taxon>
        <taxon>Pseudomonadota</taxon>
        <taxon>Alphaproteobacteria</taxon>
        <taxon>Rhodobacterales</taxon>
        <taxon>Paracoccaceae</taxon>
        <taxon>Pseudotabrizicola</taxon>
    </lineage>
</organism>